<evidence type="ECO:0000256" key="1">
    <source>
        <dbReference type="SAM" id="MobiDB-lite"/>
    </source>
</evidence>
<proteinExistence type="predicted"/>
<evidence type="ECO:0000313" key="2">
    <source>
        <dbReference type="EMBL" id="EPB78596.1"/>
    </source>
</evidence>
<keyword evidence="3" id="KW-1185">Reference proteome</keyword>
<organism evidence="2 3">
    <name type="scientific">Ancylostoma ceylanicum</name>
    <dbReference type="NCBI Taxonomy" id="53326"/>
    <lineage>
        <taxon>Eukaryota</taxon>
        <taxon>Metazoa</taxon>
        <taxon>Ecdysozoa</taxon>
        <taxon>Nematoda</taxon>
        <taxon>Chromadorea</taxon>
        <taxon>Rhabditida</taxon>
        <taxon>Rhabditina</taxon>
        <taxon>Rhabditomorpha</taxon>
        <taxon>Strongyloidea</taxon>
        <taxon>Ancylostomatidae</taxon>
        <taxon>Ancylostomatinae</taxon>
        <taxon>Ancylostoma</taxon>
    </lineage>
</organism>
<gene>
    <name evidence="2" type="ORF">ANCCEY_02336</name>
</gene>
<evidence type="ECO:0000313" key="3">
    <source>
        <dbReference type="Proteomes" id="UP000054495"/>
    </source>
</evidence>
<feature type="region of interest" description="Disordered" evidence="1">
    <location>
        <begin position="42"/>
        <end position="77"/>
    </location>
</feature>
<dbReference type="EMBL" id="KE124809">
    <property type="protein sequence ID" value="EPB78596.1"/>
    <property type="molecule type" value="Genomic_DNA"/>
</dbReference>
<accession>A0A0D6M825</accession>
<protein>
    <submittedName>
        <fullName evidence="2">Uncharacterized protein</fullName>
    </submittedName>
</protein>
<reference evidence="2 3" key="1">
    <citation type="submission" date="2013-05" db="EMBL/GenBank/DDBJ databases">
        <title>Draft genome of the parasitic nematode Anyclostoma ceylanicum.</title>
        <authorList>
            <person name="Mitreva M."/>
        </authorList>
    </citation>
    <scope>NUCLEOTIDE SEQUENCE [LARGE SCALE GENOMIC DNA]</scope>
</reference>
<dbReference type="AlphaFoldDB" id="A0A0D6M825"/>
<sequence>MNHLTVPDSPHHRRLDLDVPRMWNELRKKSISELSLVMDMFRGPSPSSSQHLHPDRERACQSTGNLPTSPKGRRRRRMQRTWKALSAHNIARQYVLVQEEKAMQAVPSAPIDASKFVAYVTERRKKRILFKGEYLSELFSPGIKRISMVAKCESNSLRKQLASNQLVA</sequence>
<dbReference type="Proteomes" id="UP000054495">
    <property type="component" value="Unassembled WGS sequence"/>
</dbReference>
<name>A0A0D6M825_9BILA</name>